<dbReference type="RefSeq" id="WP_174405142.1">
    <property type="nucleotide sequence ID" value="NZ_BLVO01000013.1"/>
</dbReference>
<proteinExistence type="predicted"/>
<dbReference type="Proteomes" id="UP000503840">
    <property type="component" value="Unassembled WGS sequence"/>
</dbReference>
<name>A0A7J0BK99_9BACT</name>
<evidence type="ECO:0000256" key="1">
    <source>
        <dbReference type="SAM" id="MobiDB-lite"/>
    </source>
</evidence>
<evidence type="ECO:0000313" key="2">
    <source>
        <dbReference type="EMBL" id="GFM33484.1"/>
    </source>
</evidence>
<organism evidence="2 3">
    <name type="scientific">Desulfovibrio subterraneus</name>
    <dbReference type="NCBI Taxonomy" id="2718620"/>
    <lineage>
        <taxon>Bacteria</taxon>
        <taxon>Pseudomonadati</taxon>
        <taxon>Thermodesulfobacteriota</taxon>
        <taxon>Desulfovibrionia</taxon>
        <taxon>Desulfovibrionales</taxon>
        <taxon>Desulfovibrionaceae</taxon>
        <taxon>Desulfovibrio</taxon>
    </lineage>
</organism>
<dbReference type="EMBL" id="BLVO01000013">
    <property type="protein sequence ID" value="GFM33484.1"/>
    <property type="molecule type" value="Genomic_DNA"/>
</dbReference>
<evidence type="ECO:0000313" key="3">
    <source>
        <dbReference type="Proteomes" id="UP000503840"/>
    </source>
</evidence>
<dbReference type="AlphaFoldDB" id="A0A7J0BK99"/>
<sequence length="55" mass="6115">MSLFKTLENVFAAVAFAEKGDFETAIFIASGKTAKEERVKAQPKKQADKRARLRA</sequence>
<comment type="caution">
    <text evidence="2">The sequence shown here is derived from an EMBL/GenBank/DDBJ whole genome shotgun (WGS) entry which is preliminary data.</text>
</comment>
<accession>A0A7J0BK99</accession>
<reference evidence="2 3" key="1">
    <citation type="submission" date="2020-05" db="EMBL/GenBank/DDBJ databases">
        <title>Draft genome sequence of Desulfovibrio sp. strain HN2T.</title>
        <authorList>
            <person name="Ueno A."/>
            <person name="Tamazawa S."/>
            <person name="Tamamura S."/>
            <person name="Murakami T."/>
            <person name="Kiyama T."/>
            <person name="Inomata H."/>
            <person name="Amano Y."/>
            <person name="Miyakawa K."/>
            <person name="Tamaki H."/>
            <person name="Naganuma T."/>
            <person name="Kaneko K."/>
        </authorList>
    </citation>
    <scope>NUCLEOTIDE SEQUENCE [LARGE SCALE GENOMIC DNA]</scope>
    <source>
        <strain evidence="2 3">HN2</strain>
    </source>
</reference>
<keyword evidence="3" id="KW-1185">Reference proteome</keyword>
<gene>
    <name evidence="2" type="ORF">DSM101010T_18490</name>
</gene>
<feature type="region of interest" description="Disordered" evidence="1">
    <location>
        <begin position="36"/>
        <end position="55"/>
    </location>
</feature>
<protein>
    <submittedName>
        <fullName evidence="2">Uncharacterized protein</fullName>
    </submittedName>
</protein>